<dbReference type="GO" id="GO:0051382">
    <property type="term" value="P:kinetochore assembly"/>
    <property type="evidence" value="ECO:0007669"/>
    <property type="project" value="InterPro"/>
</dbReference>
<keyword evidence="6" id="KW-0539">Nucleus</keyword>
<evidence type="ECO:0000256" key="9">
    <source>
        <dbReference type="SAM" id="Phobius"/>
    </source>
</evidence>
<evidence type="ECO:0000256" key="2">
    <source>
        <dbReference type="ARBA" id="ARBA00004584"/>
    </source>
</evidence>
<evidence type="ECO:0000256" key="3">
    <source>
        <dbReference type="ARBA" id="ARBA00005795"/>
    </source>
</evidence>
<keyword evidence="9" id="KW-0812">Transmembrane</keyword>
<keyword evidence="9" id="KW-0472">Membrane</keyword>
<evidence type="ECO:0000256" key="4">
    <source>
        <dbReference type="ARBA" id="ARBA00022454"/>
    </source>
</evidence>
<dbReference type="GO" id="GO:0000070">
    <property type="term" value="P:mitotic sister chromatid segregation"/>
    <property type="evidence" value="ECO:0007669"/>
    <property type="project" value="TreeGrafter"/>
</dbReference>
<dbReference type="InterPro" id="IPR020993">
    <property type="entry name" value="Centromere_CenpK"/>
</dbReference>
<sequence>QISLLMMRVKALSSEHNQWENRNPELVFDSPNVLLSLGKEELQNVKEDLEMLLSAVQAKNKQLEEDLEREQQWEDEQKEILHCLAGIKEEIKKQVEIASMRRSKAAALNELQSEVCTLQIHKEKLLTDFAEFLGKHFPHPEKGRKARNKIFFLTIKFGIINFYFFLNLIFQVLMNKLLNTPHEPYVMITDSFWPPYIELLLRYGIARRHPEDASRIRLEAFH</sequence>
<accession>A0A093IB68</accession>
<dbReference type="EMBL" id="KL215268">
    <property type="protein sequence ID" value="KFV63991.1"/>
    <property type="molecule type" value="Genomic_DNA"/>
</dbReference>
<evidence type="ECO:0000256" key="5">
    <source>
        <dbReference type="ARBA" id="ARBA00023054"/>
    </source>
</evidence>
<evidence type="ECO:0000256" key="6">
    <source>
        <dbReference type="ARBA" id="ARBA00023242"/>
    </source>
</evidence>
<protein>
    <submittedName>
        <fullName evidence="10">Centromere protein K</fullName>
    </submittedName>
</protein>
<keyword evidence="11" id="KW-1185">Reference proteome</keyword>
<comment type="similarity">
    <text evidence="3">Belongs to the CENP-K/MCM22 family.</text>
</comment>
<dbReference type="PANTHER" id="PTHR14401">
    <property type="entry name" value="CENTROMERE PROTEIN K"/>
    <property type="match status" value="1"/>
</dbReference>
<feature type="transmembrane region" description="Helical" evidence="9">
    <location>
        <begin position="150"/>
        <end position="173"/>
    </location>
</feature>
<feature type="non-terminal residue" evidence="10">
    <location>
        <position position="222"/>
    </location>
</feature>
<gene>
    <name evidence="10" type="ORF">N307_02567</name>
</gene>
<dbReference type="STRING" id="118200.A0A093IB68"/>
<dbReference type="AlphaFoldDB" id="A0A093IB68"/>
<name>A0A093IB68_DRYPU</name>
<evidence type="ECO:0000256" key="7">
    <source>
        <dbReference type="ARBA" id="ARBA00023328"/>
    </source>
</evidence>
<keyword evidence="5 8" id="KW-0175">Coiled coil</keyword>
<evidence type="ECO:0000313" key="11">
    <source>
        <dbReference type="Proteomes" id="UP000053875"/>
    </source>
</evidence>
<keyword evidence="7" id="KW-0137">Centromere</keyword>
<dbReference type="Pfam" id="PF11802">
    <property type="entry name" value="CENP-K"/>
    <property type="match status" value="1"/>
</dbReference>
<feature type="non-terminal residue" evidence="10">
    <location>
        <position position="1"/>
    </location>
</feature>
<dbReference type="GO" id="GO:0000775">
    <property type="term" value="C:chromosome, centromeric region"/>
    <property type="evidence" value="ECO:0007669"/>
    <property type="project" value="UniProtKB-SubCell"/>
</dbReference>
<keyword evidence="4" id="KW-0158">Chromosome</keyword>
<dbReference type="PANTHER" id="PTHR14401:SF6">
    <property type="entry name" value="CENTROMERE PROTEIN K"/>
    <property type="match status" value="1"/>
</dbReference>
<evidence type="ECO:0000256" key="8">
    <source>
        <dbReference type="SAM" id="Coils"/>
    </source>
</evidence>
<feature type="coiled-coil region" evidence="8">
    <location>
        <begin position="39"/>
        <end position="76"/>
    </location>
</feature>
<evidence type="ECO:0000256" key="1">
    <source>
        <dbReference type="ARBA" id="ARBA00004123"/>
    </source>
</evidence>
<dbReference type="Proteomes" id="UP000053875">
    <property type="component" value="Unassembled WGS sequence"/>
</dbReference>
<reference evidence="10 11" key="1">
    <citation type="submission" date="2014-04" db="EMBL/GenBank/DDBJ databases">
        <title>Genome evolution of avian class.</title>
        <authorList>
            <person name="Zhang G."/>
            <person name="Li C."/>
        </authorList>
    </citation>
    <scope>NUCLEOTIDE SEQUENCE [LARGE SCALE GENOMIC DNA]</scope>
    <source>
        <strain evidence="10">BGI_N307</strain>
    </source>
</reference>
<proteinExistence type="inferred from homology"/>
<comment type="subcellular location">
    <subcellularLocation>
        <location evidence="2">Chromosome</location>
        <location evidence="2">Centromere</location>
    </subcellularLocation>
    <subcellularLocation>
        <location evidence="1">Nucleus</location>
    </subcellularLocation>
</comment>
<keyword evidence="9" id="KW-1133">Transmembrane helix</keyword>
<organism evidence="10 11">
    <name type="scientific">Dryobates pubescens</name>
    <name type="common">Downy woodpecker</name>
    <name type="synonym">Picoides pubescens</name>
    <dbReference type="NCBI Taxonomy" id="118200"/>
    <lineage>
        <taxon>Eukaryota</taxon>
        <taxon>Metazoa</taxon>
        <taxon>Chordata</taxon>
        <taxon>Craniata</taxon>
        <taxon>Vertebrata</taxon>
        <taxon>Euteleostomi</taxon>
        <taxon>Archelosauria</taxon>
        <taxon>Archosauria</taxon>
        <taxon>Dinosauria</taxon>
        <taxon>Saurischia</taxon>
        <taxon>Theropoda</taxon>
        <taxon>Coelurosauria</taxon>
        <taxon>Aves</taxon>
        <taxon>Neognathae</taxon>
        <taxon>Neoaves</taxon>
        <taxon>Telluraves</taxon>
        <taxon>Coraciimorphae</taxon>
        <taxon>Piciformes</taxon>
        <taxon>Picidae</taxon>
        <taxon>Dryobates</taxon>
    </lineage>
</organism>
<dbReference type="GO" id="GO:0005634">
    <property type="term" value="C:nucleus"/>
    <property type="evidence" value="ECO:0007669"/>
    <property type="project" value="UniProtKB-SubCell"/>
</dbReference>
<evidence type="ECO:0000313" key="10">
    <source>
        <dbReference type="EMBL" id="KFV63991.1"/>
    </source>
</evidence>